<dbReference type="KEGG" id="ovi:T265_05740"/>
<reference evidence="1 2" key="1">
    <citation type="submission" date="2013-11" db="EMBL/GenBank/DDBJ databases">
        <title>Opisthorchis viverrini - life in the bile duct.</title>
        <authorList>
            <person name="Young N.D."/>
            <person name="Nagarajan N."/>
            <person name="Lin S.J."/>
            <person name="Korhonen P.K."/>
            <person name="Jex A.R."/>
            <person name="Hall R.S."/>
            <person name="Safavi-Hemami H."/>
            <person name="Kaewkong W."/>
            <person name="Bertrand D."/>
            <person name="Gao S."/>
            <person name="Seet Q."/>
            <person name="Wongkham S."/>
            <person name="Teh B.T."/>
            <person name="Wongkham C."/>
            <person name="Intapan P.M."/>
            <person name="Maleewong W."/>
            <person name="Yang X."/>
            <person name="Hu M."/>
            <person name="Wang Z."/>
            <person name="Hofmann A."/>
            <person name="Sternberg P.W."/>
            <person name="Tan P."/>
            <person name="Wang J."/>
            <person name="Gasser R.B."/>
        </authorList>
    </citation>
    <scope>NUCLEOTIDE SEQUENCE [LARGE SCALE GENOMIC DNA]</scope>
</reference>
<evidence type="ECO:0000313" key="1">
    <source>
        <dbReference type="EMBL" id="KER27209.1"/>
    </source>
</evidence>
<dbReference type="EMBL" id="KL596729">
    <property type="protein sequence ID" value="KER27209.1"/>
    <property type="molecule type" value="Genomic_DNA"/>
</dbReference>
<gene>
    <name evidence="1" type="ORF">T265_05740</name>
</gene>
<organism evidence="1 2">
    <name type="scientific">Opisthorchis viverrini</name>
    <name type="common">Southeast Asian liver fluke</name>
    <dbReference type="NCBI Taxonomy" id="6198"/>
    <lineage>
        <taxon>Eukaryota</taxon>
        <taxon>Metazoa</taxon>
        <taxon>Spiralia</taxon>
        <taxon>Lophotrochozoa</taxon>
        <taxon>Platyhelminthes</taxon>
        <taxon>Trematoda</taxon>
        <taxon>Digenea</taxon>
        <taxon>Opisthorchiida</taxon>
        <taxon>Opisthorchiata</taxon>
        <taxon>Opisthorchiidae</taxon>
        <taxon>Opisthorchis</taxon>
    </lineage>
</organism>
<evidence type="ECO:0000313" key="2">
    <source>
        <dbReference type="Proteomes" id="UP000054324"/>
    </source>
</evidence>
<protein>
    <submittedName>
        <fullName evidence="1">Uncharacterized protein</fullName>
    </submittedName>
</protein>
<proteinExistence type="predicted"/>
<sequence>MELQHVESARNPKPQTWFRDFCGADFSGMRIFLEQVTLGPAPVEERYRITVQKVPRRPMLLNHASLVTKQVADMSSIGAKSDWSKITTLQPIMFKYYKMPAHSTELHGSTISLFMTMRPMSTQL</sequence>
<dbReference type="RefSeq" id="XP_009169077.1">
    <property type="nucleotide sequence ID" value="XM_009170813.1"/>
</dbReference>
<dbReference type="AlphaFoldDB" id="A0A075AEZ1"/>
<accession>A0A075AEZ1</accession>
<dbReference type="GeneID" id="20319922"/>
<keyword evidence="2" id="KW-1185">Reference proteome</keyword>
<name>A0A075AEZ1_OPIVI</name>
<dbReference type="CTD" id="20319922"/>
<dbReference type="Proteomes" id="UP000054324">
    <property type="component" value="Unassembled WGS sequence"/>
</dbReference>